<sequence>MRFIARSILSLTLLATLGLPARSDETAVKRMIDEYAQAFNSHQIEDVMSFWTESGVHIDRETGERTEGRESIRSDIAAAFEQRPDTRIFGRITRLRLIKPDVASVEGEVTVSSADDPTSVNEFSAILVNQNDKWMIEEIEETPVAPPASSYDALQPLAWLVGTWVDDGEDARVETVYRWTPNQAFLLRSFAVQVPDGVTSQGTQIIGWDPRSAEIRSWTFNSDGSFGDGVWTQSGSEWLIKSSQTLADGRAASGTFVLSRVNDDEMTLKLIGHDIEGDPQPASPTVRVVRVPGADKAPAESTETE</sequence>
<dbReference type="InterPro" id="IPR037401">
    <property type="entry name" value="SnoaL-like"/>
</dbReference>
<organism evidence="2 3">
    <name type="scientific">Roseiconus nitratireducens</name>
    <dbReference type="NCBI Taxonomy" id="2605748"/>
    <lineage>
        <taxon>Bacteria</taxon>
        <taxon>Pseudomonadati</taxon>
        <taxon>Planctomycetota</taxon>
        <taxon>Planctomycetia</taxon>
        <taxon>Pirellulales</taxon>
        <taxon>Pirellulaceae</taxon>
        <taxon>Roseiconus</taxon>
    </lineage>
</organism>
<dbReference type="Gene3D" id="3.10.450.50">
    <property type="match status" value="1"/>
</dbReference>
<evidence type="ECO:0000259" key="1">
    <source>
        <dbReference type="Pfam" id="PF13474"/>
    </source>
</evidence>
<protein>
    <submittedName>
        <fullName evidence="2">SgcJ/EcaC family oxidoreductase</fullName>
    </submittedName>
</protein>
<dbReference type="NCBIfam" id="TIGR02246">
    <property type="entry name" value="SgcJ/EcaC family oxidoreductase"/>
    <property type="match status" value="1"/>
</dbReference>
<accession>A0A5M6CVH7</accession>
<dbReference type="InterPro" id="IPR032710">
    <property type="entry name" value="NTF2-like_dom_sf"/>
</dbReference>
<dbReference type="InterPro" id="IPR011944">
    <property type="entry name" value="Steroid_delta5-4_isomerase"/>
</dbReference>
<feature type="domain" description="SnoaL-like" evidence="1">
    <location>
        <begin position="28"/>
        <end position="137"/>
    </location>
</feature>
<dbReference type="Pfam" id="PF13474">
    <property type="entry name" value="SnoaL_3"/>
    <property type="match status" value="1"/>
</dbReference>
<dbReference type="RefSeq" id="WP_150079404.1">
    <property type="nucleotide sequence ID" value="NZ_VWOX01000021.1"/>
</dbReference>
<reference evidence="2 3" key="1">
    <citation type="submission" date="2019-08" db="EMBL/GenBank/DDBJ databases">
        <authorList>
            <person name="Dhanesh K."/>
            <person name="Kumar G."/>
            <person name="Sasikala C."/>
            <person name="Venkata Ramana C."/>
        </authorList>
    </citation>
    <scope>NUCLEOTIDE SEQUENCE [LARGE SCALE GENOMIC DNA]</scope>
    <source>
        <strain evidence="2 3">JC645</strain>
    </source>
</reference>
<proteinExistence type="predicted"/>
<evidence type="ECO:0000313" key="3">
    <source>
        <dbReference type="Proteomes" id="UP000324479"/>
    </source>
</evidence>
<dbReference type="EMBL" id="VWOX01000021">
    <property type="protein sequence ID" value="KAA5539211.1"/>
    <property type="molecule type" value="Genomic_DNA"/>
</dbReference>
<comment type="caution">
    <text evidence="2">The sequence shown here is derived from an EMBL/GenBank/DDBJ whole genome shotgun (WGS) entry which is preliminary data.</text>
</comment>
<gene>
    <name evidence="2" type="ORF">FYK55_25155</name>
</gene>
<dbReference type="AlphaFoldDB" id="A0A5M6CVH7"/>
<name>A0A5M6CVH7_9BACT</name>
<keyword evidence="3" id="KW-1185">Reference proteome</keyword>
<dbReference type="Proteomes" id="UP000324479">
    <property type="component" value="Unassembled WGS sequence"/>
</dbReference>
<dbReference type="SUPFAM" id="SSF54427">
    <property type="entry name" value="NTF2-like"/>
    <property type="match status" value="1"/>
</dbReference>
<evidence type="ECO:0000313" key="2">
    <source>
        <dbReference type="EMBL" id="KAA5539211.1"/>
    </source>
</evidence>